<evidence type="ECO:0000256" key="6">
    <source>
        <dbReference type="ARBA" id="ARBA00022723"/>
    </source>
</evidence>
<dbReference type="UniPathway" id="UPA00047">
    <property type="reaction ID" value="UER00056"/>
</dbReference>
<dbReference type="InterPro" id="IPR008927">
    <property type="entry name" value="6-PGluconate_DH-like_C_sf"/>
</dbReference>
<dbReference type="Pfam" id="PF01450">
    <property type="entry name" value="KARI_C"/>
    <property type="match status" value="1"/>
</dbReference>
<comment type="function">
    <text evidence="1 10">Involved in the biosynthesis of branched-chain amino acids (BCAA). Catalyzes an alkyl-migration followed by a ketol-acid reduction of (S)-2-acetolactate (S2AL) to yield (R)-2,3-dihydroxy-isovalerate. In the isomerase reaction, S2AL is rearranged via a Mg-dependent methyl migration to produce 3-hydroxy-3-methyl-2-ketobutyrate (HMKB). In the reductase reaction, this 2-ketoacid undergoes a metal-dependent reduction by NADPH to yield (R)-2,3-dihydroxy-isovalerate.</text>
</comment>
<dbReference type="UniPathway" id="UPA00049">
    <property type="reaction ID" value="UER00060"/>
</dbReference>
<keyword evidence="5 10" id="KW-0028">Amino-acid biosynthesis</keyword>
<dbReference type="InterPro" id="IPR000506">
    <property type="entry name" value="KARI_C"/>
</dbReference>
<comment type="pathway">
    <text evidence="3 10">Amino-acid biosynthesis; L-isoleucine biosynthesis; L-isoleucine from 2-oxobutanoate: step 2/4.</text>
</comment>
<dbReference type="FunFam" id="3.40.50.720:FF:000023">
    <property type="entry name" value="Ketol-acid reductoisomerase (NADP(+))"/>
    <property type="match status" value="1"/>
</dbReference>
<comment type="cofactor">
    <cofactor evidence="10">
        <name>Mg(2+)</name>
        <dbReference type="ChEBI" id="CHEBI:18420"/>
    </cofactor>
    <text evidence="10">Binds 2 magnesium ions per subunit.</text>
</comment>
<dbReference type="NCBIfam" id="NF004017">
    <property type="entry name" value="PRK05479.1"/>
    <property type="match status" value="1"/>
</dbReference>
<dbReference type="Gene3D" id="6.10.240.10">
    <property type="match status" value="1"/>
</dbReference>
<evidence type="ECO:0000256" key="7">
    <source>
        <dbReference type="ARBA" id="ARBA00022842"/>
    </source>
</evidence>
<dbReference type="PANTHER" id="PTHR21371:SF1">
    <property type="entry name" value="KETOL-ACID REDUCTOISOMERASE, MITOCHONDRIAL"/>
    <property type="match status" value="1"/>
</dbReference>
<evidence type="ECO:0000256" key="4">
    <source>
        <dbReference type="ARBA" id="ARBA00010318"/>
    </source>
</evidence>
<dbReference type="HAMAP" id="MF_00435">
    <property type="entry name" value="IlvC"/>
    <property type="match status" value="1"/>
</dbReference>
<dbReference type="PIRSF" id="PIRSF000116">
    <property type="entry name" value="IlvC_gammaproteo"/>
    <property type="match status" value="1"/>
</dbReference>
<feature type="binding site" evidence="10 11">
    <location>
        <position position="194"/>
    </location>
    <ligand>
        <name>Mg(2+)</name>
        <dbReference type="ChEBI" id="CHEBI:18420"/>
        <label>1</label>
    </ligand>
</feature>
<evidence type="ECO:0000256" key="2">
    <source>
        <dbReference type="ARBA" id="ARBA00004864"/>
    </source>
</evidence>
<accession>A0A0J5TMD2</accession>
<dbReference type="NCBIfam" id="NF009940">
    <property type="entry name" value="PRK13403.1"/>
    <property type="match status" value="1"/>
</dbReference>
<comment type="caution">
    <text evidence="12">The sequence shown here is derived from an EMBL/GenBank/DDBJ whole genome shotgun (WGS) entry which is preliminary data.</text>
</comment>
<keyword evidence="6 10" id="KW-0479">Metal-binding</keyword>
<feature type="binding site" evidence="10 11">
    <location>
        <position position="226"/>
    </location>
    <ligand>
        <name>Mg(2+)</name>
        <dbReference type="ChEBI" id="CHEBI:18420"/>
        <label>2</label>
    </ligand>
</feature>
<dbReference type="OrthoDB" id="9804088at2"/>
<keyword evidence="7 10" id="KW-0460">Magnesium</keyword>
<feature type="binding site" evidence="10">
    <location>
        <position position="133"/>
    </location>
    <ligand>
        <name>NADP(+)</name>
        <dbReference type="ChEBI" id="CHEBI:58349"/>
    </ligand>
</feature>
<dbReference type="GO" id="GO:0005829">
    <property type="term" value="C:cytosol"/>
    <property type="evidence" value="ECO:0007669"/>
    <property type="project" value="TreeGrafter"/>
</dbReference>
<evidence type="ECO:0000256" key="8">
    <source>
        <dbReference type="ARBA" id="ARBA00023002"/>
    </source>
</evidence>
<dbReference type="Gene3D" id="3.40.50.720">
    <property type="entry name" value="NAD(P)-binding Rossmann-like Domain"/>
    <property type="match status" value="1"/>
</dbReference>
<feature type="binding site" evidence="10 11">
    <location>
        <position position="190"/>
    </location>
    <ligand>
        <name>Mg(2+)</name>
        <dbReference type="ChEBI" id="CHEBI:18420"/>
        <label>2</label>
    </ligand>
</feature>
<evidence type="ECO:0000313" key="12">
    <source>
        <dbReference type="EMBL" id="KZE51423.1"/>
    </source>
</evidence>
<keyword evidence="8 10" id="KW-0560">Oxidoreductase</keyword>
<sequence length="344" mass="37708">MVKVYYNGDVNEEVLKGKKVAVVGYGSQGHAHAQNLKESGFDVVVGLRKGKSWDQAVADGFDVYSVREASEQADVIMVLLPDEYQPKVYEAEIKPALSAGKALAFAHGFNIHFSQVVPPEDVDVFLVAPKGPGHLVRRTFEEGAGVPALFGVYQDVTGNARDVALAYAKGVGAGRAGILETSFQEETETDLFGEQAVLCGGLTSLVKAGFETLVEAGYQKEVAYFECLHELKLIVDLMYEQGLEGMRFSISDTAQWGDFVSGPRVVNEETKARMKDVLTDIQTGKFAKGWILENQANRPEFNAINKRESEHPIEVVGKELRAMMPFVQQKSSKKEKEVVSSANH</sequence>
<feature type="binding site" evidence="10">
    <location>
        <position position="48"/>
    </location>
    <ligand>
        <name>NADP(+)</name>
        <dbReference type="ChEBI" id="CHEBI:58349"/>
    </ligand>
</feature>
<evidence type="ECO:0000313" key="13">
    <source>
        <dbReference type="Proteomes" id="UP000076510"/>
    </source>
</evidence>
<feature type="binding site" evidence="10 11">
    <location>
        <position position="230"/>
    </location>
    <ligand>
        <name>Mg(2+)</name>
        <dbReference type="ChEBI" id="CHEBI:18420"/>
        <label>2</label>
    </ligand>
</feature>
<dbReference type="AlphaFoldDB" id="A0A0J5TMD2"/>
<keyword evidence="12" id="KW-0413">Isomerase</keyword>
<comment type="similarity">
    <text evidence="4 10 11">Belongs to the ketol-acid reductoisomerase family.</text>
</comment>
<comment type="caution">
    <text evidence="10">Lacks conserved residue(s) required for the propagation of feature annotation.</text>
</comment>
<dbReference type="GO" id="GO:0009099">
    <property type="term" value="P:L-valine biosynthetic process"/>
    <property type="evidence" value="ECO:0007669"/>
    <property type="project" value="UniProtKB-UniRule"/>
</dbReference>
<dbReference type="GO" id="GO:0050661">
    <property type="term" value="F:NADP binding"/>
    <property type="evidence" value="ECO:0007669"/>
    <property type="project" value="InterPro"/>
</dbReference>
<feature type="active site" evidence="10">
    <location>
        <position position="107"/>
    </location>
</feature>
<evidence type="ECO:0000256" key="5">
    <source>
        <dbReference type="ARBA" id="ARBA00022605"/>
    </source>
</evidence>
<dbReference type="SUPFAM" id="SSF48179">
    <property type="entry name" value="6-phosphogluconate dehydrogenase C-terminal domain-like"/>
    <property type="match status" value="1"/>
</dbReference>
<feature type="binding site" evidence="10 11">
    <location>
        <position position="251"/>
    </location>
    <ligand>
        <name>substrate</name>
    </ligand>
</feature>
<evidence type="ECO:0000256" key="10">
    <source>
        <dbReference type="HAMAP-Rule" id="MF_00435"/>
    </source>
</evidence>
<dbReference type="SUPFAM" id="SSF51735">
    <property type="entry name" value="NAD(P)-binding Rossmann-fold domains"/>
    <property type="match status" value="1"/>
</dbReference>
<dbReference type="InterPro" id="IPR013116">
    <property type="entry name" value="KARI_N"/>
</dbReference>
<dbReference type="InterPro" id="IPR036291">
    <property type="entry name" value="NAD(P)-bd_dom_sf"/>
</dbReference>
<dbReference type="PROSITE" id="PS51851">
    <property type="entry name" value="KARI_C"/>
    <property type="match status" value="1"/>
</dbReference>
<dbReference type="RefSeq" id="WP_048005707.1">
    <property type="nucleotide sequence ID" value="NZ_JAMQJC010000017.1"/>
</dbReference>
<dbReference type="PATRIC" id="fig|189381.10.peg.1463"/>
<evidence type="ECO:0000256" key="3">
    <source>
        <dbReference type="ARBA" id="ARBA00004885"/>
    </source>
</evidence>
<dbReference type="Pfam" id="PF07991">
    <property type="entry name" value="KARI_N"/>
    <property type="match status" value="1"/>
</dbReference>
<comment type="catalytic activity">
    <reaction evidence="10">
        <text>(2R,3R)-2,3-dihydroxy-3-methylpentanoate + NADP(+) = (S)-2-ethyl-2-hydroxy-3-oxobutanoate + NADPH + H(+)</text>
        <dbReference type="Rhea" id="RHEA:13493"/>
        <dbReference type="ChEBI" id="CHEBI:15378"/>
        <dbReference type="ChEBI" id="CHEBI:49256"/>
        <dbReference type="ChEBI" id="CHEBI:49258"/>
        <dbReference type="ChEBI" id="CHEBI:57783"/>
        <dbReference type="ChEBI" id="CHEBI:58349"/>
        <dbReference type="EC" id="1.1.1.86"/>
    </reaction>
</comment>
<dbReference type="EC" id="1.1.1.86" evidence="10"/>
<comment type="catalytic activity">
    <reaction evidence="10">
        <text>(2R)-2,3-dihydroxy-3-methylbutanoate + NADP(+) = (2S)-2-acetolactate + NADPH + H(+)</text>
        <dbReference type="Rhea" id="RHEA:22068"/>
        <dbReference type="ChEBI" id="CHEBI:15378"/>
        <dbReference type="ChEBI" id="CHEBI:49072"/>
        <dbReference type="ChEBI" id="CHEBI:57783"/>
        <dbReference type="ChEBI" id="CHEBI:58349"/>
        <dbReference type="ChEBI" id="CHEBI:58476"/>
        <dbReference type="EC" id="1.1.1.86"/>
    </reaction>
</comment>
<comment type="pathway">
    <text evidence="2 10">Amino-acid biosynthesis; L-valine biosynthesis; L-valine from pyruvate: step 2/4.</text>
</comment>
<gene>
    <name evidence="10" type="primary">ilvC</name>
    <name evidence="12" type="ORF">AV649_14455</name>
</gene>
<dbReference type="Proteomes" id="UP000076510">
    <property type="component" value="Unassembled WGS sequence"/>
</dbReference>
<proteinExistence type="inferred from homology"/>
<feature type="binding site" evidence="10">
    <location>
        <begin position="25"/>
        <end position="28"/>
    </location>
    <ligand>
        <name>NADP(+)</name>
        <dbReference type="ChEBI" id="CHEBI:58349"/>
    </ligand>
</feature>
<dbReference type="InterPro" id="IPR014359">
    <property type="entry name" value="KARI_prok"/>
</dbReference>
<dbReference type="InterPro" id="IPR013023">
    <property type="entry name" value="KARI"/>
</dbReference>
<reference evidence="13" key="1">
    <citation type="submission" date="2016-01" db="EMBL/GenBank/DDBJ databases">
        <title>Whole genome sequencing of Bhargavaea cecembensis T14.</title>
        <authorList>
            <person name="Hong K.W."/>
        </authorList>
    </citation>
    <scope>NUCLEOTIDE SEQUENCE [LARGE SCALE GENOMIC DNA]</scope>
    <source>
        <strain evidence="13">M19</strain>
    </source>
</reference>
<dbReference type="GO" id="GO:0016853">
    <property type="term" value="F:isomerase activity"/>
    <property type="evidence" value="ECO:0007669"/>
    <property type="project" value="UniProtKB-KW"/>
</dbReference>
<evidence type="ECO:0000256" key="1">
    <source>
        <dbReference type="ARBA" id="ARBA00002172"/>
    </source>
</evidence>
<name>A0A0J5TMD2_9BACI</name>
<dbReference type="PROSITE" id="PS51850">
    <property type="entry name" value="KARI_N"/>
    <property type="match status" value="1"/>
</dbReference>
<organism evidence="12 13">
    <name type="scientific">Rossellomorea marisflavi</name>
    <dbReference type="NCBI Taxonomy" id="189381"/>
    <lineage>
        <taxon>Bacteria</taxon>
        <taxon>Bacillati</taxon>
        <taxon>Bacillota</taxon>
        <taxon>Bacilli</taxon>
        <taxon>Bacillales</taxon>
        <taxon>Bacillaceae</taxon>
        <taxon>Rossellomorea</taxon>
    </lineage>
</organism>
<dbReference type="GO" id="GO:0004455">
    <property type="term" value="F:ketol-acid reductoisomerase activity"/>
    <property type="evidence" value="ECO:0007669"/>
    <property type="project" value="UniProtKB-UniRule"/>
</dbReference>
<dbReference type="GO" id="GO:0009097">
    <property type="term" value="P:isoleucine biosynthetic process"/>
    <property type="evidence" value="ECO:0007669"/>
    <property type="project" value="UniProtKB-UniRule"/>
</dbReference>
<keyword evidence="10" id="KW-0521">NADP</keyword>
<evidence type="ECO:0000256" key="9">
    <source>
        <dbReference type="ARBA" id="ARBA00023304"/>
    </source>
</evidence>
<feature type="binding site" evidence="10">
    <location>
        <position position="52"/>
    </location>
    <ligand>
        <name>NADP(+)</name>
        <dbReference type="ChEBI" id="CHEBI:58349"/>
    </ligand>
</feature>
<protein>
    <recommendedName>
        <fullName evidence="10">Ketol-acid reductoisomerase (NADP(+))</fullName>
        <shortName evidence="10">KARI</shortName>
        <ecNumber evidence="10">1.1.1.86</ecNumber>
    </recommendedName>
    <alternativeName>
        <fullName evidence="10">Acetohydroxy-acid isomeroreductase</fullName>
        <shortName evidence="10">AHIR</shortName>
    </alternativeName>
    <alternativeName>
        <fullName evidence="10">Alpha-keto-beta-hydroxylacyl reductoisomerase</fullName>
    </alternativeName>
</protein>
<keyword evidence="9 10" id="KW-0100">Branched-chain amino acid biosynthesis</keyword>
<dbReference type="EMBL" id="LQQY01000008">
    <property type="protein sequence ID" value="KZE51423.1"/>
    <property type="molecule type" value="Genomic_DNA"/>
</dbReference>
<dbReference type="GO" id="GO:0000287">
    <property type="term" value="F:magnesium ion binding"/>
    <property type="evidence" value="ECO:0007669"/>
    <property type="project" value="UniProtKB-UniRule"/>
</dbReference>
<feature type="binding site" evidence="10 11">
    <location>
        <position position="190"/>
    </location>
    <ligand>
        <name>Mg(2+)</name>
        <dbReference type="ChEBI" id="CHEBI:18420"/>
        <label>1</label>
    </ligand>
</feature>
<dbReference type="NCBIfam" id="TIGR00465">
    <property type="entry name" value="ilvC"/>
    <property type="match status" value="1"/>
</dbReference>
<evidence type="ECO:0000256" key="11">
    <source>
        <dbReference type="PROSITE-ProRule" id="PRU01198"/>
    </source>
</evidence>
<dbReference type="PANTHER" id="PTHR21371">
    <property type="entry name" value="KETOL-ACID REDUCTOISOMERASE, MITOCHONDRIAL"/>
    <property type="match status" value="1"/>
</dbReference>